<dbReference type="GO" id="GO:0061630">
    <property type="term" value="F:ubiquitin protein ligase activity"/>
    <property type="evidence" value="ECO:0007669"/>
    <property type="project" value="UniProtKB-EC"/>
</dbReference>
<dbReference type="CDD" id="cd16448">
    <property type="entry name" value="RING-H2"/>
    <property type="match status" value="1"/>
</dbReference>
<dbReference type="Pfam" id="PF13639">
    <property type="entry name" value="zf-RING_2"/>
    <property type="match status" value="1"/>
</dbReference>
<dbReference type="Gene3D" id="3.30.40.10">
    <property type="entry name" value="Zinc/RING finger domain, C3HC4 (zinc finger)"/>
    <property type="match status" value="1"/>
</dbReference>
<dbReference type="OrthoDB" id="21204at2759"/>
<keyword evidence="6" id="KW-0862">Zinc</keyword>
<protein>
    <recommendedName>
        <fullName evidence="2">RING-type E3 ubiquitin transferase</fullName>
        <ecNumber evidence="2">2.3.2.27</ecNumber>
    </recommendedName>
</protein>
<evidence type="ECO:0000313" key="10">
    <source>
        <dbReference type="Proteomes" id="UP000800235"/>
    </source>
</evidence>
<feature type="region of interest" description="Disordered" evidence="7">
    <location>
        <begin position="87"/>
        <end position="125"/>
    </location>
</feature>
<dbReference type="Proteomes" id="UP000800235">
    <property type="component" value="Unassembled WGS sequence"/>
</dbReference>
<keyword evidence="6" id="KW-0479">Metal-binding</keyword>
<dbReference type="PANTHER" id="PTHR46077:SF1">
    <property type="entry name" value="TOP1 BINDING ARGININE_SERINE RICH PROTEIN, E3 UBIQUITIN LIGASE"/>
    <property type="match status" value="1"/>
</dbReference>
<dbReference type="InterPro" id="IPR001841">
    <property type="entry name" value="Znf_RING"/>
</dbReference>
<evidence type="ECO:0000256" key="6">
    <source>
        <dbReference type="PROSITE-ProRule" id="PRU00175"/>
    </source>
</evidence>
<dbReference type="GO" id="GO:0000209">
    <property type="term" value="P:protein polyubiquitination"/>
    <property type="evidence" value="ECO:0007669"/>
    <property type="project" value="TreeGrafter"/>
</dbReference>
<keyword evidence="3" id="KW-0808">Transferase</keyword>
<keyword evidence="5" id="KW-0804">Transcription</keyword>
<evidence type="ECO:0000313" key="9">
    <source>
        <dbReference type="EMBL" id="KAF2433776.1"/>
    </source>
</evidence>
<organism evidence="9 10">
    <name type="scientific">Tothia fuscella</name>
    <dbReference type="NCBI Taxonomy" id="1048955"/>
    <lineage>
        <taxon>Eukaryota</taxon>
        <taxon>Fungi</taxon>
        <taxon>Dikarya</taxon>
        <taxon>Ascomycota</taxon>
        <taxon>Pezizomycotina</taxon>
        <taxon>Dothideomycetes</taxon>
        <taxon>Pleosporomycetidae</taxon>
        <taxon>Venturiales</taxon>
        <taxon>Cylindrosympodiaceae</taxon>
        <taxon>Tothia</taxon>
    </lineage>
</organism>
<evidence type="ECO:0000256" key="1">
    <source>
        <dbReference type="ARBA" id="ARBA00000900"/>
    </source>
</evidence>
<evidence type="ECO:0000256" key="3">
    <source>
        <dbReference type="ARBA" id="ARBA00022679"/>
    </source>
</evidence>
<evidence type="ECO:0000256" key="4">
    <source>
        <dbReference type="ARBA" id="ARBA00023015"/>
    </source>
</evidence>
<evidence type="ECO:0000256" key="2">
    <source>
        <dbReference type="ARBA" id="ARBA00012483"/>
    </source>
</evidence>
<dbReference type="AlphaFoldDB" id="A0A9P4U1R5"/>
<accession>A0A9P4U1R5</accession>
<dbReference type="InterPro" id="IPR013083">
    <property type="entry name" value="Znf_RING/FYVE/PHD"/>
</dbReference>
<gene>
    <name evidence="9" type="ORF">EJ08DRAFT_694257</name>
</gene>
<keyword evidence="6" id="KW-0863">Zinc-finger</keyword>
<dbReference type="EMBL" id="MU007019">
    <property type="protein sequence ID" value="KAF2433776.1"/>
    <property type="molecule type" value="Genomic_DNA"/>
</dbReference>
<sequence>MGVSVTGTGEIRDGLPIFEVPDESCVICLEAITEKAVAQPCHHGHFDFLCLMSWLLEEGPQCPLCRANVKQVHYAFTSPTDFKIYHTTQRQSKSTTKPPHTRSLPLRRRRRRPTPPDISPPNPSLLRRKHIYRHKLYSLHIGSTPLTGHRTITSALFSSSPHLQSRARKWIRRELSIFEFLNTRVKNTEYLLKYIITILKYEDIKGSNGVAEDLVTEFLGRENAKLFSHELGSWLGSPYEEVGEWDEVVQYRDVGSFEGVALNGVARSASKSAGYAKEHRSATKLAPESAETLPKLPSVRSVRKPATFSKSRYPLLLQEDG</sequence>
<dbReference type="PANTHER" id="PTHR46077">
    <property type="entry name" value="E3 UBIQUITIN-PROTEIN LIGASE TOPORS"/>
    <property type="match status" value="1"/>
</dbReference>
<dbReference type="GO" id="GO:0006513">
    <property type="term" value="P:protein monoubiquitination"/>
    <property type="evidence" value="ECO:0007669"/>
    <property type="project" value="TreeGrafter"/>
</dbReference>
<proteinExistence type="predicted"/>
<reference evidence="9" key="1">
    <citation type="journal article" date="2020" name="Stud. Mycol.">
        <title>101 Dothideomycetes genomes: a test case for predicting lifestyles and emergence of pathogens.</title>
        <authorList>
            <person name="Haridas S."/>
            <person name="Albert R."/>
            <person name="Binder M."/>
            <person name="Bloem J."/>
            <person name="Labutti K."/>
            <person name="Salamov A."/>
            <person name="Andreopoulos B."/>
            <person name="Baker S."/>
            <person name="Barry K."/>
            <person name="Bills G."/>
            <person name="Bluhm B."/>
            <person name="Cannon C."/>
            <person name="Castanera R."/>
            <person name="Culley D."/>
            <person name="Daum C."/>
            <person name="Ezra D."/>
            <person name="Gonzalez J."/>
            <person name="Henrissat B."/>
            <person name="Kuo A."/>
            <person name="Liang C."/>
            <person name="Lipzen A."/>
            <person name="Lutzoni F."/>
            <person name="Magnuson J."/>
            <person name="Mondo S."/>
            <person name="Nolan M."/>
            <person name="Ohm R."/>
            <person name="Pangilinan J."/>
            <person name="Park H.-J."/>
            <person name="Ramirez L."/>
            <person name="Alfaro M."/>
            <person name="Sun H."/>
            <person name="Tritt A."/>
            <person name="Yoshinaga Y."/>
            <person name="Zwiers L.-H."/>
            <person name="Turgeon B."/>
            <person name="Goodwin S."/>
            <person name="Spatafora J."/>
            <person name="Crous P."/>
            <person name="Grigoriev I."/>
        </authorList>
    </citation>
    <scope>NUCLEOTIDE SEQUENCE</scope>
    <source>
        <strain evidence="9">CBS 130266</strain>
    </source>
</reference>
<dbReference type="SUPFAM" id="SSF57850">
    <property type="entry name" value="RING/U-box"/>
    <property type="match status" value="1"/>
</dbReference>
<feature type="domain" description="RING-type" evidence="8">
    <location>
        <begin position="25"/>
        <end position="66"/>
    </location>
</feature>
<dbReference type="EC" id="2.3.2.27" evidence="2"/>
<dbReference type="PROSITE" id="PS50089">
    <property type="entry name" value="ZF_RING_2"/>
    <property type="match status" value="1"/>
</dbReference>
<comment type="caution">
    <text evidence="9">The sequence shown here is derived from an EMBL/GenBank/DDBJ whole genome shotgun (WGS) entry which is preliminary data.</text>
</comment>
<name>A0A9P4U1R5_9PEZI</name>
<dbReference type="GO" id="GO:0008270">
    <property type="term" value="F:zinc ion binding"/>
    <property type="evidence" value="ECO:0007669"/>
    <property type="project" value="UniProtKB-KW"/>
</dbReference>
<feature type="compositionally biased region" description="Polar residues" evidence="7">
    <location>
        <begin position="87"/>
        <end position="97"/>
    </location>
</feature>
<evidence type="ECO:0000256" key="5">
    <source>
        <dbReference type="ARBA" id="ARBA00023163"/>
    </source>
</evidence>
<evidence type="ECO:0000256" key="7">
    <source>
        <dbReference type="SAM" id="MobiDB-lite"/>
    </source>
</evidence>
<keyword evidence="10" id="KW-1185">Reference proteome</keyword>
<evidence type="ECO:0000259" key="8">
    <source>
        <dbReference type="PROSITE" id="PS50089"/>
    </source>
</evidence>
<comment type="catalytic activity">
    <reaction evidence="1">
        <text>S-ubiquitinyl-[E2 ubiquitin-conjugating enzyme]-L-cysteine + [acceptor protein]-L-lysine = [E2 ubiquitin-conjugating enzyme]-L-cysteine + N(6)-ubiquitinyl-[acceptor protein]-L-lysine.</text>
        <dbReference type="EC" id="2.3.2.27"/>
    </reaction>
</comment>
<keyword evidence="4" id="KW-0805">Transcription regulation</keyword>
<dbReference type="SMART" id="SM00184">
    <property type="entry name" value="RING"/>
    <property type="match status" value="1"/>
</dbReference>